<dbReference type="RefSeq" id="WP_214612407.1">
    <property type="nucleotide sequence ID" value="NZ_JACATN010000004.1"/>
</dbReference>
<keyword evidence="4" id="KW-1185">Reference proteome</keyword>
<accession>A0ABS5WG81</accession>
<protein>
    <submittedName>
        <fullName evidence="3">Uncharacterized protein</fullName>
    </submittedName>
</protein>
<comment type="caution">
    <text evidence="3">The sequence shown here is derived from an EMBL/GenBank/DDBJ whole genome shotgun (WGS) entry which is preliminary data.</text>
</comment>
<feature type="signal peptide" evidence="2">
    <location>
        <begin position="1"/>
        <end position="19"/>
    </location>
</feature>
<feature type="transmembrane region" description="Helical" evidence="1">
    <location>
        <begin position="177"/>
        <end position="199"/>
    </location>
</feature>
<keyword evidence="2" id="KW-0732">Signal</keyword>
<gene>
    <name evidence="3" type="ORF">HW347_13875</name>
</gene>
<keyword evidence="1" id="KW-0472">Membrane</keyword>
<sequence length="209" mass="23707">MKKIIIGILIGFYSLCVSAHSSQISTMTLAQDQQNNWTLHVSSSFDGFREQLIQNFPEIKIDELSADEFQKLVIGYTKDNILLNANTNFIGELREGSIKMEDQTDLEFRVTGLPNEINNLRVQLKGFNETSDQITVFKIIDASESSKNFEIKKDNQFMVSIDKVNGRYQLNGDESNLIAPFIALTLLVLFSVFIISKIFTREEVVLKAV</sequence>
<name>A0ABS5WG81_9FLAO</name>
<evidence type="ECO:0000313" key="4">
    <source>
        <dbReference type="Proteomes" id="UP000740413"/>
    </source>
</evidence>
<dbReference type="Proteomes" id="UP000740413">
    <property type="component" value="Unassembled WGS sequence"/>
</dbReference>
<evidence type="ECO:0000256" key="2">
    <source>
        <dbReference type="SAM" id="SignalP"/>
    </source>
</evidence>
<organism evidence="3 4">
    <name type="scientific">Zobellia barbeyronii</name>
    <dbReference type="NCBI Taxonomy" id="2748009"/>
    <lineage>
        <taxon>Bacteria</taxon>
        <taxon>Pseudomonadati</taxon>
        <taxon>Bacteroidota</taxon>
        <taxon>Flavobacteriia</taxon>
        <taxon>Flavobacteriales</taxon>
        <taxon>Flavobacteriaceae</taxon>
        <taxon>Zobellia</taxon>
    </lineage>
</organism>
<proteinExistence type="predicted"/>
<evidence type="ECO:0000256" key="1">
    <source>
        <dbReference type="SAM" id="Phobius"/>
    </source>
</evidence>
<feature type="chain" id="PRO_5045324389" evidence="2">
    <location>
        <begin position="20"/>
        <end position="209"/>
    </location>
</feature>
<reference evidence="3 4" key="1">
    <citation type="submission" date="2020-06" db="EMBL/GenBank/DDBJ databases">
        <authorList>
            <person name="Isaeva M.P."/>
            <person name="Chernysheva N.Y."/>
        </authorList>
    </citation>
    <scope>NUCLEOTIDE SEQUENCE [LARGE SCALE GENOMIC DNA]</scope>
    <source>
        <strain evidence="3 4">KMM 6746</strain>
    </source>
</reference>
<keyword evidence="1" id="KW-0812">Transmembrane</keyword>
<keyword evidence="1" id="KW-1133">Transmembrane helix</keyword>
<dbReference type="EMBL" id="JACATN010000004">
    <property type="protein sequence ID" value="MBT2162357.1"/>
    <property type="molecule type" value="Genomic_DNA"/>
</dbReference>
<reference evidence="4" key="2">
    <citation type="submission" date="2023-07" db="EMBL/GenBank/DDBJ databases">
        <title>Zobellia barbeyronii sp. nov., a new marine flavobacterium, isolated from green and red algae.</title>
        <authorList>
            <person name="Nedashkovskaya O.I."/>
            <person name="Otstavnykh N."/>
            <person name="Zhukova N."/>
            <person name="Guzev K."/>
            <person name="Chausova V."/>
            <person name="Tekutyeva L."/>
            <person name="Mikhailov V."/>
            <person name="Isaeva M."/>
        </authorList>
    </citation>
    <scope>NUCLEOTIDE SEQUENCE [LARGE SCALE GENOMIC DNA]</scope>
    <source>
        <strain evidence="4">KMM 6746</strain>
    </source>
</reference>
<evidence type="ECO:0000313" key="3">
    <source>
        <dbReference type="EMBL" id="MBT2162357.1"/>
    </source>
</evidence>